<evidence type="ECO:0000256" key="1">
    <source>
        <dbReference type="SAM" id="Phobius"/>
    </source>
</evidence>
<dbReference type="AlphaFoldDB" id="A0A4Q2SC16"/>
<keyword evidence="1" id="KW-0812">Transmembrane</keyword>
<proteinExistence type="predicted"/>
<evidence type="ECO:0000313" key="3">
    <source>
        <dbReference type="Proteomes" id="UP000293291"/>
    </source>
</evidence>
<dbReference type="Proteomes" id="UP000293291">
    <property type="component" value="Unassembled WGS sequence"/>
</dbReference>
<sequence>MSVDDRLRAGLAANAATVRPAEELRLDAVRRRHRRRHALVAGALVVVLLVGGGAALGWLLSGQGSTGGRGVDPADAPTTLSSPSHPVIPASNWRKVVTRDELVAAGEDPASLREHLGSAEQMPVLLALSQDVFSQSARYAGGWSGGDAGRVSYDDEGRLVLTSSSTGCFRCVFTLDWRLEAGELHLSDATGALDPVDRVMYLGTWRSADG</sequence>
<accession>A0A4Q2SC16</accession>
<feature type="transmembrane region" description="Helical" evidence="1">
    <location>
        <begin position="38"/>
        <end position="60"/>
    </location>
</feature>
<evidence type="ECO:0000313" key="2">
    <source>
        <dbReference type="EMBL" id="RYC02786.1"/>
    </source>
</evidence>
<organism evidence="2 3">
    <name type="scientific">Nocardioides ganghwensis</name>
    <dbReference type="NCBI Taxonomy" id="252230"/>
    <lineage>
        <taxon>Bacteria</taxon>
        <taxon>Bacillati</taxon>
        <taxon>Actinomycetota</taxon>
        <taxon>Actinomycetes</taxon>
        <taxon>Propionibacteriales</taxon>
        <taxon>Nocardioidaceae</taxon>
        <taxon>Nocardioides</taxon>
    </lineage>
</organism>
<keyword evidence="1" id="KW-1133">Transmembrane helix</keyword>
<dbReference type="RefSeq" id="WP_129454734.1">
    <property type="nucleotide sequence ID" value="NZ_JACXYX010000012.1"/>
</dbReference>
<protein>
    <submittedName>
        <fullName evidence="2">Uncharacterized protein</fullName>
    </submittedName>
</protein>
<keyword evidence="1" id="KW-0472">Membrane</keyword>
<name>A0A4Q2SC16_9ACTN</name>
<comment type="caution">
    <text evidence="2">The sequence shown here is derived from an EMBL/GenBank/DDBJ whole genome shotgun (WGS) entry which is preliminary data.</text>
</comment>
<dbReference type="EMBL" id="SDWU01000008">
    <property type="protein sequence ID" value="RYC02786.1"/>
    <property type="molecule type" value="Genomic_DNA"/>
</dbReference>
<keyword evidence="3" id="KW-1185">Reference proteome</keyword>
<gene>
    <name evidence="2" type="ORF">EUA07_08605</name>
</gene>
<reference evidence="2 3" key="1">
    <citation type="submission" date="2019-01" db="EMBL/GenBank/DDBJ databases">
        <title>Novel species of Nocardioides.</title>
        <authorList>
            <person name="Liu Q."/>
            <person name="Xin Y.-H."/>
        </authorList>
    </citation>
    <scope>NUCLEOTIDE SEQUENCE [LARGE SCALE GENOMIC DNA]</scope>
    <source>
        <strain evidence="2 3">CGMCC 4.6875</strain>
    </source>
</reference>
<dbReference type="OrthoDB" id="3788331at2"/>